<dbReference type="GO" id="GO:0005634">
    <property type="term" value="C:nucleus"/>
    <property type="evidence" value="ECO:0007669"/>
    <property type="project" value="TreeGrafter"/>
</dbReference>
<accession>A0AAJ0BTA6</accession>
<dbReference type="GO" id="GO:0000245">
    <property type="term" value="P:spliceosomal complex assembly"/>
    <property type="evidence" value="ECO:0007669"/>
    <property type="project" value="TreeGrafter"/>
</dbReference>
<evidence type="ECO:0000256" key="4">
    <source>
        <dbReference type="ARBA" id="ARBA00022741"/>
    </source>
</evidence>
<dbReference type="Gene3D" id="3.30.200.20">
    <property type="entry name" value="Phosphorylase Kinase, domain 1"/>
    <property type="match status" value="1"/>
</dbReference>
<dbReference type="SMART" id="SM00220">
    <property type="entry name" value="S_TKc"/>
    <property type="match status" value="1"/>
</dbReference>
<organism evidence="11 12">
    <name type="scientific">Phialemonium atrogriseum</name>
    <dbReference type="NCBI Taxonomy" id="1093897"/>
    <lineage>
        <taxon>Eukaryota</taxon>
        <taxon>Fungi</taxon>
        <taxon>Dikarya</taxon>
        <taxon>Ascomycota</taxon>
        <taxon>Pezizomycotina</taxon>
        <taxon>Sordariomycetes</taxon>
        <taxon>Sordariomycetidae</taxon>
        <taxon>Cephalothecales</taxon>
        <taxon>Cephalothecaceae</taxon>
        <taxon>Phialemonium</taxon>
    </lineage>
</organism>
<evidence type="ECO:0000256" key="6">
    <source>
        <dbReference type="ARBA" id="ARBA00022840"/>
    </source>
</evidence>
<dbReference type="InterPro" id="IPR011009">
    <property type="entry name" value="Kinase-like_dom_sf"/>
</dbReference>
<dbReference type="GO" id="GO:0004674">
    <property type="term" value="F:protein serine/threonine kinase activity"/>
    <property type="evidence" value="ECO:0007669"/>
    <property type="project" value="UniProtKB-KW"/>
</dbReference>
<keyword evidence="3" id="KW-0808">Transferase</keyword>
<keyword evidence="2" id="KW-0723">Serine/threonine-protein kinase</keyword>
<evidence type="ECO:0000256" key="2">
    <source>
        <dbReference type="ARBA" id="ARBA00022527"/>
    </source>
</evidence>
<evidence type="ECO:0000256" key="7">
    <source>
        <dbReference type="ARBA" id="ARBA00047899"/>
    </source>
</evidence>
<dbReference type="PROSITE" id="PS00107">
    <property type="entry name" value="PROTEIN_KINASE_ATP"/>
    <property type="match status" value="1"/>
</dbReference>
<dbReference type="InterPro" id="IPR017441">
    <property type="entry name" value="Protein_kinase_ATP_BS"/>
</dbReference>
<dbReference type="PROSITE" id="PS50011">
    <property type="entry name" value="PROTEIN_KINASE_DOM"/>
    <property type="match status" value="1"/>
</dbReference>
<keyword evidence="4 9" id="KW-0547">Nucleotide-binding</keyword>
<evidence type="ECO:0000256" key="9">
    <source>
        <dbReference type="PROSITE-ProRule" id="PRU10141"/>
    </source>
</evidence>
<evidence type="ECO:0000313" key="11">
    <source>
        <dbReference type="EMBL" id="KAK1763008.1"/>
    </source>
</evidence>
<evidence type="ECO:0000256" key="8">
    <source>
        <dbReference type="ARBA" id="ARBA00048679"/>
    </source>
</evidence>
<comment type="catalytic activity">
    <reaction evidence="8">
        <text>L-seryl-[protein] + ATP = O-phospho-L-seryl-[protein] + ADP + H(+)</text>
        <dbReference type="Rhea" id="RHEA:17989"/>
        <dbReference type="Rhea" id="RHEA-COMP:9863"/>
        <dbReference type="Rhea" id="RHEA-COMP:11604"/>
        <dbReference type="ChEBI" id="CHEBI:15378"/>
        <dbReference type="ChEBI" id="CHEBI:29999"/>
        <dbReference type="ChEBI" id="CHEBI:30616"/>
        <dbReference type="ChEBI" id="CHEBI:83421"/>
        <dbReference type="ChEBI" id="CHEBI:456216"/>
        <dbReference type="EC" id="2.7.11.1"/>
    </reaction>
</comment>
<keyword evidence="5 11" id="KW-0418">Kinase</keyword>
<evidence type="ECO:0000256" key="5">
    <source>
        <dbReference type="ARBA" id="ARBA00022777"/>
    </source>
</evidence>
<dbReference type="PANTHER" id="PTHR47634">
    <property type="entry name" value="PROTEIN KINASE DOMAIN-CONTAINING PROTEIN-RELATED"/>
    <property type="match status" value="1"/>
</dbReference>
<dbReference type="InterPro" id="IPR051334">
    <property type="entry name" value="SRPK"/>
</dbReference>
<comment type="caution">
    <text evidence="11">The sequence shown here is derived from an EMBL/GenBank/DDBJ whole genome shotgun (WGS) entry which is preliminary data.</text>
</comment>
<feature type="domain" description="Protein kinase" evidence="10">
    <location>
        <begin position="89"/>
        <end position="412"/>
    </location>
</feature>
<proteinExistence type="predicted"/>
<dbReference type="Pfam" id="PF00069">
    <property type="entry name" value="Pkinase"/>
    <property type="match status" value="1"/>
</dbReference>
<dbReference type="EC" id="2.7.11.1" evidence="1"/>
<dbReference type="EMBL" id="MU839031">
    <property type="protein sequence ID" value="KAK1763008.1"/>
    <property type="molecule type" value="Genomic_DNA"/>
</dbReference>
<keyword evidence="12" id="KW-1185">Reference proteome</keyword>
<comment type="catalytic activity">
    <reaction evidence="7">
        <text>L-threonyl-[protein] + ATP = O-phospho-L-threonyl-[protein] + ADP + H(+)</text>
        <dbReference type="Rhea" id="RHEA:46608"/>
        <dbReference type="Rhea" id="RHEA-COMP:11060"/>
        <dbReference type="Rhea" id="RHEA-COMP:11605"/>
        <dbReference type="ChEBI" id="CHEBI:15378"/>
        <dbReference type="ChEBI" id="CHEBI:30013"/>
        <dbReference type="ChEBI" id="CHEBI:30616"/>
        <dbReference type="ChEBI" id="CHEBI:61977"/>
        <dbReference type="ChEBI" id="CHEBI:456216"/>
        <dbReference type="EC" id="2.7.11.1"/>
    </reaction>
</comment>
<dbReference type="RefSeq" id="XP_060279221.1">
    <property type="nucleotide sequence ID" value="XM_060432566.1"/>
</dbReference>
<gene>
    <name evidence="11" type="ORF">QBC33DRAFT_613979</name>
</gene>
<evidence type="ECO:0000259" key="10">
    <source>
        <dbReference type="PROSITE" id="PS50011"/>
    </source>
</evidence>
<name>A0AAJ0BTA6_9PEZI</name>
<protein>
    <recommendedName>
        <fullName evidence="1">non-specific serine/threonine protein kinase</fullName>
        <ecNumber evidence="1">2.7.11.1</ecNumber>
    </recommendedName>
</protein>
<evidence type="ECO:0000256" key="3">
    <source>
        <dbReference type="ARBA" id="ARBA00022679"/>
    </source>
</evidence>
<sequence>MYYGIHFGGYPAQPQLHNNKVASYPFPDQIYAPEDFTRGCEGDWPQTNGQLWRRLYIRGVEEFVERLHGYRPGGYHPVHLHDRLHDGWYRVIHKLGYGGYSTVWLCRDTSSDTPKYVAVKILVASESERECRELLVNRLKAEAIEKNPGGEHICLPLDQFDVHGPNGTHICLVYPETVDKIQQDVSRQVVEALSALHNRGTRHGDFRPSNILLRLDGLDGLDEEEIFDLFGEPESTHVARQPLPTKFGIPMDYRAPEMILDGSASTTADLWSLGCTLFEIRTGQRLFSISTLLGRDKGQYLTEVALLIGRPSDPWWTSWDYRDRIFETSKDPDCRTVKVRPGALDPRTPDPRSIREKLATCHHCTWSECAHELHQLVPEVETKLLADLLGKLLRYEPGERLAAQDVLKHDWFKI</sequence>
<dbReference type="GO" id="GO:0050684">
    <property type="term" value="P:regulation of mRNA processing"/>
    <property type="evidence" value="ECO:0007669"/>
    <property type="project" value="TreeGrafter"/>
</dbReference>
<dbReference type="AlphaFoldDB" id="A0AAJ0BTA6"/>
<dbReference type="Gene3D" id="1.10.510.10">
    <property type="entry name" value="Transferase(Phosphotransferase) domain 1"/>
    <property type="match status" value="1"/>
</dbReference>
<feature type="binding site" evidence="9">
    <location>
        <position position="120"/>
    </location>
    <ligand>
        <name>ATP</name>
        <dbReference type="ChEBI" id="CHEBI:30616"/>
    </ligand>
</feature>
<dbReference type="PANTHER" id="PTHR47634:SF9">
    <property type="entry name" value="PROTEIN KINASE DOMAIN-CONTAINING PROTEIN-RELATED"/>
    <property type="match status" value="1"/>
</dbReference>
<evidence type="ECO:0000313" key="12">
    <source>
        <dbReference type="Proteomes" id="UP001244011"/>
    </source>
</evidence>
<keyword evidence="6 9" id="KW-0067">ATP-binding</keyword>
<dbReference type="GeneID" id="85315753"/>
<reference evidence="11" key="1">
    <citation type="submission" date="2023-06" db="EMBL/GenBank/DDBJ databases">
        <title>Genome-scale phylogeny and comparative genomics of the fungal order Sordariales.</title>
        <authorList>
            <consortium name="Lawrence Berkeley National Laboratory"/>
            <person name="Hensen N."/>
            <person name="Bonometti L."/>
            <person name="Westerberg I."/>
            <person name="Brannstrom I.O."/>
            <person name="Guillou S."/>
            <person name="Cros-Aarteil S."/>
            <person name="Calhoun S."/>
            <person name="Haridas S."/>
            <person name="Kuo A."/>
            <person name="Mondo S."/>
            <person name="Pangilinan J."/>
            <person name="Riley R."/>
            <person name="Labutti K."/>
            <person name="Andreopoulos B."/>
            <person name="Lipzen A."/>
            <person name="Chen C."/>
            <person name="Yanf M."/>
            <person name="Daum C."/>
            <person name="Ng V."/>
            <person name="Clum A."/>
            <person name="Steindorff A."/>
            <person name="Ohm R."/>
            <person name="Martin F."/>
            <person name="Silar P."/>
            <person name="Natvig D."/>
            <person name="Lalanne C."/>
            <person name="Gautier V."/>
            <person name="Ament-Velasquez S.L."/>
            <person name="Kruys A."/>
            <person name="Hutchinson M.I."/>
            <person name="Powell A.J."/>
            <person name="Barry K."/>
            <person name="Miller A.N."/>
            <person name="Grigoriev I.V."/>
            <person name="Debuchy R."/>
            <person name="Gladieux P."/>
            <person name="Thoren M.H."/>
            <person name="Johannesson H."/>
        </authorList>
    </citation>
    <scope>NUCLEOTIDE SEQUENCE</scope>
    <source>
        <strain evidence="11">8032-3</strain>
    </source>
</reference>
<dbReference type="GO" id="GO:0005524">
    <property type="term" value="F:ATP binding"/>
    <property type="evidence" value="ECO:0007669"/>
    <property type="project" value="UniProtKB-UniRule"/>
</dbReference>
<dbReference type="InterPro" id="IPR000719">
    <property type="entry name" value="Prot_kinase_dom"/>
</dbReference>
<dbReference type="SUPFAM" id="SSF56112">
    <property type="entry name" value="Protein kinase-like (PK-like)"/>
    <property type="match status" value="1"/>
</dbReference>
<dbReference type="Proteomes" id="UP001244011">
    <property type="component" value="Unassembled WGS sequence"/>
</dbReference>
<dbReference type="GO" id="GO:0005737">
    <property type="term" value="C:cytoplasm"/>
    <property type="evidence" value="ECO:0007669"/>
    <property type="project" value="TreeGrafter"/>
</dbReference>
<evidence type="ECO:0000256" key="1">
    <source>
        <dbReference type="ARBA" id="ARBA00012513"/>
    </source>
</evidence>